<proteinExistence type="predicted"/>
<organism evidence="1 2">
    <name type="scientific">Cinara cedri</name>
    <dbReference type="NCBI Taxonomy" id="506608"/>
    <lineage>
        <taxon>Eukaryota</taxon>
        <taxon>Metazoa</taxon>
        <taxon>Ecdysozoa</taxon>
        <taxon>Arthropoda</taxon>
        <taxon>Hexapoda</taxon>
        <taxon>Insecta</taxon>
        <taxon>Pterygota</taxon>
        <taxon>Neoptera</taxon>
        <taxon>Paraneoptera</taxon>
        <taxon>Hemiptera</taxon>
        <taxon>Sternorrhyncha</taxon>
        <taxon>Aphidomorpha</taxon>
        <taxon>Aphidoidea</taxon>
        <taxon>Aphididae</taxon>
        <taxon>Lachninae</taxon>
        <taxon>Cinara</taxon>
    </lineage>
</organism>
<dbReference type="EMBL" id="CABPRJ010002456">
    <property type="protein sequence ID" value="VVC46264.1"/>
    <property type="molecule type" value="Genomic_DNA"/>
</dbReference>
<dbReference type="Proteomes" id="UP000325440">
    <property type="component" value="Unassembled WGS sequence"/>
</dbReference>
<sequence length="197" mass="22592">MNGYVNKQNCRIWDNTNPHEVQQVTMHPQKVTVWCGFWAGGIIGPYFFENDVGEAITVNGERYRTMITDFVFPKMNGMDVDDMWFQQYGAMCHTSNATIAILNGKFEGMVISRRGDVNWPPRSCDLTPLDFFLWGFLKSQVYADKPKSTDDLKVNITQTIAQIQPDLCGRVIENWTTRIRATVRSRGGHLNDIIFKT</sequence>
<evidence type="ECO:0000313" key="1">
    <source>
        <dbReference type="EMBL" id="VVC46264.1"/>
    </source>
</evidence>
<dbReference type="AlphaFoldDB" id="A0A5E4NTP6"/>
<reference evidence="1 2" key="1">
    <citation type="submission" date="2019-08" db="EMBL/GenBank/DDBJ databases">
        <authorList>
            <person name="Alioto T."/>
            <person name="Alioto T."/>
            <person name="Gomez Garrido J."/>
        </authorList>
    </citation>
    <scope>NUCLEOTIDE SEQUENCE [LARGE SCALE GENOMIC DNA]</scope>
</reference>
<name>A0A5E4NTP6_9HEMI</name>
<accession>A0A5E4NTP6</accession>
<gene>
    <name evidence="1" type="ORF">CINCED_3A012857</name>
</gene>
<dbReference type="Gene3D" id="3.30.420.10">
    <property type="entry name" value="Ribonuclease H-like superfamily/Ribonuclease H"/>
    <property type="match status" value="1"/>
</dbReference>
<protein>
    <recommendedName>
        <fullName evidence="3">Transposable element Tc3 transposase</fullName>
    </recommendedName>
</protein>
<keyword evidence="2" id="KW-1185">Reference proteome</keyword>
<evidence type="ECO:0008006" key="3">
    <source>
        <dbReference type="Google" id="ProtNLM"/>
    </source>
</evidence>
<dbReference type="PANTHER" id="PTHR47326">
    <property type="entry name" value="TRANSPOSABLE ELEMENT TC3 TRANSPOSASE-LIKE PROTEIN"/>
    <property type="match status" value="1"/>
</dbReference>
<dbReference type="GO" id="GO:0003676">
    <property type="term" value="F:nucleic acid binding"/>
    <property type="evidence" value="ECO:0007669"/>
    <property type="project" value="InterPro"/>
</dbReference>
<dbReference type="InterPro" id="IPR036397">
    <property type="entry name" value="RNaseH_sf"/>
</dbReference>
<evidence type="ECO:0000313" key="2">
    <source>
        <dbReference type="Proteomes" id="UP000325440"/>
    </source>
</evidence>
<dbReference type="OrthoDB" id="6620868at2759"/>
<dbReference type="PANTHER" id="PTHR47326:SF1">
    <property type="entry name" value="HTH PSQ-TYPE DOMAIN-CONTAINING PROTEIN"/>
    <property type="match status" value="1"/>
</dbReference>